<comment type="catalytic activity">
    <reaction evidence="6">
        <text>2-deoxy-alpha-D-ribose 1-phosphate = 2-deoxy-D-ribose 5-phosphate</text>
        <dbReference type="Rhea" id="RHEA:27658"/>
        <dbReference type="ChEBI" id="CHEBI:57259"/>
        <dbReference type="ChEBI" id="CHEBI:62877"/>
        <dbReference type="EC" id="5.4.2.7"/>
    </reaction>
</comment>
<dbReference type="GO" id="GO:0009117">
    <property type="term" value="P:nucleotide metabolic process"/>
    <property type="evidence" value="ECO:0007669"/>
    <property type="project" value="UniProtKB-UniRule"/>
</dbReference>
<dbReference type="GO" id="GO:0008973">
    <property type="term" value="F:phosphopentomutase activity"/>
    <property type="evidence" value="ECO:0007669"/>
    <property type="project" value="UniProtKB-UniRule"/>
</dbReference>
<dbReference type="Gene3D" id="3.30.70.1250">
    <property type="entry name" value="Phosphopentomutase"/>
    <property type="match status" value="1"/>
</dbReference>
<feature type="binding site" evidence="6">
    <location>
        <position position="310"/>
    </location>
    <ligand>
        <name>Mn(2+)</name>
        <dbReference type="ChEBI" id="CHEBI:29035"/>
        <label>2</label>
    </ligand>
</feature>
<evidence type="ECO:0000256" key="4">
    <source>
        <dbReference type="ARBA" id="ARBA00023211"/>
    </source>
</evidence>
<dbReference type="EMBL" id="JAEKJZ010000001">
    <property type="protein sequence ID" value="MBN9668842.1"/>
    <property type="molecule type" value="Genomic_DNA"/>
</dbReference>
<evidence type="ECO:0000259" key="8">
    <source>
        <dbReference type="Pfam" id="PF01676"/>
    </source>
</evidence>
<evidence type="ECO:0000256" key="6">
    <source>
        <dbReference type="HAMAP-Rule" id="MF_00740"/>
    </source>
</evidence>
<evidence type="ECO:0000256" key="7">
    <source>
        <dbReference type="NCBIfam" id="TIGR01696"/>
    </source>
</evidence>
<keyword evidence="2 6" id="KW-0963">Cytoplasm</keyword>
<protein>
    <recommendedName>
        <fullName evidence="6 7">Phosphopentomutase</fullName>
        <ecNumber evidence="6 7">5.4.2.7</ecNumber>
    </recommendedName>
    <alternativeName>
        <fullName evidence="6">Phosphodeoxyribomutase</fullName>
    </alternativeName>
</protein>
<comment type="catalytic activity">
    <reaction evidence="6">
        <text>alpha-D-ribose 1-phosphate = D-ribose 5-phosphate</text>
        <dbReference type="Rhea" id="RHEA:18793"/>
        <dbReference type="ChEBI" id="CHEBI:57720"/>
        <dbReference type="ChEBI" id="CHEBI:78346"/>
        <dbReference type="EC" id="5.4.2.7"/>
    </reaction>
</comment>
<comment type="function">
    <text evidence="6">Isomerase that catalyzes the conversion of deoxy-ribose 1-phosphate (dRib-1-P) and ribose 1-phosphate (Rib-1-P) to deoxy-ribose 5-phosphate (dRib-5-P) and ribose 5-phosphate (Rib-5-P), respectively.</text>
</comment>
<dbReference type="Pfam" id="PF01676">
    <property type="entry name" value="Metalloenzyme"/>
    <property type="match status" value="1"/>
</dbReference>
<evidence type="ECO:0000256" key="3">
    <source>
        <dbReference type="ARBA" id="ARBA00022723"/>
    </source>
</evidence>
<feature type="domain" description="Metalloenzyme" evidence="8">
    <location>
        <begin position="3"/>
        <end position="396"/>
    </location>
</feature>
<evidence type="ECO:0000313" key="9">
    <source>
        <dbReference type="EMBL" id="MBN9668842.1"/>
    </source>
</evidence>
<accession>A0A939EA32</accession>
<feature type="binding site" evidence="6">
    <location>
        <position position="346"/>
    </location>
    <ligand>
        <name>Mn(2+)</name>
        <dbReference type="ChEBI" id="CHEBI:29035"/>
        <label>1</label>
    </ligand>
</feature>
<comment type="similarity">
    <text evidence="1 6">Belongs to the phosphopentomutase family.</text>
</comment>
<dbReference type="Gene3D" id="3.40.720.10">
    <property type="entry name" value="Alkaline Phosphatase, subunit A"/>
    <property type="match status" value="1"/>
</dbReference>
<keyword evidence="3 6" id="KW-0479">Metal-binding</keyword>
<dbReference type="InterPro" id="IPR017850">
    <property type="entry name" value="Alkaline_phosphatase_core_sf"/>
</dbReference>
<dbReference type="PANTHER" id="PTHR21110:SF0">
    <property type="entry name" value="PHOSPHOPENTOMUTASE"/>
    <property type="match status" value="1"/>
</dbReference>
<dbReference type="AlphaFoldDB" id="A0A939EA32"/>
<feature type="binding site" evidence="6">
    <location>
        <position position="10"/>
    </location>
    <ligand>
        <name>Mn(2+)</name>
        <dbReference type="ChEBI" id="CHEBI:29035"/>
        <label>1</label>
    </ligand>
</feature>
<reference evidence="9" key="1">
    <citation type="submission" date="2020-12" db="EMBL/GenBank/DDBJ databases">
        <title>Oil enriched cultivation method for isolating marine PHA-producing bacteria.</title>
        <authorList>
            <person name="Zheng W."/>
            <person name="Yu S."/>
            <person name="Huang Y."/>
        </authorList>
    </citation>
    <scope>NUCLEOTIDE SEQUENCE</scope>
    <source>
        <strain evidence="9">SY-2-12</strain>
    </source>
</reference>
<dbReference type="HAMAP" id="MF_00740">
    <property type="entry name" value="Phosphopentomut"/>
    <property type="match status" value="1"/>
</dbReference>
<dbReference type="GO" id="GO:0030145">
    <property type="term" value="F:manganese ion binding"/>
    <property type="evidence" value="ECO:0007669"/>
    <property type="project" value="UniProtKB-UniRule"/>
</dbReference>
<dbReference type="InterPro" id="IPR010045">
    <property type="entry name" value="DeoB"/>
</dbReference>
<dbReference type="CDD" id="cd16009">
    <property type="entry name" value="PPM"/>
    <property type="match status" value="1"/>
</dbReference>
<evidence type="ECO:0000313" key="10">
    <source>
        <dbReference type="Proteomes" id="UP000664096"/>
    </source>
</evidence>
<gene>
    <name evidence="6" type="primary">deoB</name>
    <name evidence="9" type="ORF">JF539_00745</name>
</gene>
<dbReference type="NCBIfam" id="TIGR01696">
    <property type="entry name" value="deoB"/>
    <property type="match status" value="1"/>
</dbReference>
<dbReference type="SUPFAM" id="SSF143856">
    <property type="entry name" value="DeoB insert domain-like"/>
    <property type="match status" value="1"/>
</dbReference>
<organism evidence="9 10">
    <name type="scientific">Roseibium aggregatum</name>
    <dbReference type="NCBI Taxonomy" id="187304"/>
    <lineage>
        <taxon>Bacteria</taxon>
        <taxon>Pseudomonadati</taxon>
        <taxon>Pseudomonadota</taxon>
        <taxon>Alphaproteobacteria</taxon>
        <taxon>Hyphomicrobiales</taxon>
        <taxon>Stappiaceae</taxon>
        <taxon>Roseibium</taxon>
    </lineage>
</organism>
<dbReference type="InterPro" id="IPR024052">
    <property type="entry name" value="Phosphopentomutase_DeoB_cap_sf"/>
</dbReference>
<comment type="cofactor">
    <cofactor evidence="6">
        <name>Mn(2+)</name>
        <dbReference type="ChEBI" id="CHEBI:29035"/>
    </cofactor>
    <text evidence="6">Binds 2 manganese ions.</text>
</comment>
<evidence type="ECO:0000256" key="5">
    <source>
        <dbReference type="ARBA" id="ARBA00023235"/>
    </source>
</evidence>
<comment type="pathway">
    <text evidence="6">Carbohydrate degradation; 2-deoxy-D-ribose 1-phosphate degradation; D-glyceraldehyde 3-phosphate and acetaldehyde from 2-deoxy-alpha-D-ribose 1-phosphate: step 1/2.</text>
</comment>
<dbReference type="GO" id="GO:0043094">
    <property type="term" value="P:metabolic compound salvage"/>
    <property type="evidence" value="ECO:0007669"/>
    <property type="project" value="UniProtKB-UniRule"/>
</dbReference>
<comment type="subcellular location">
    <subcellularLocation>
        <location evidence="6">Cytoplasm</location>
    </subcellularLocation>
</comment>
<feature type="binding site" evidence="6">
    <location>
        <position position="305"/>
    </location>
    <ligand>
        <name>Mn(2+)</name>
        <dbReference type="ChEBI" id="CHEBI:29035"/>
        <label>2</label>
    </ligand>
</feature>
<evidence type="ECO:0000256" key="2">
    <source>
        <dbReference type="ARBA" id="ARBA00022490"/>
    </source>
</evidence>
<keyword evidence="5 6" id="KW-0413">Isomerase</keyword>
<dbReference type="FunFam" id="3.30.70.1250:FF:000001">
    <property type="entry name" value="Phosphopentomutase"/>
    <property type="match status" value="1"/>
</dbReference>
<sequence length="406" mass="43242">MPRAILCVLDSFGVGGAADAAAFGDAGSDTLGHIAERCAAGAGDRDGLRQGPLNVPNMDRLGLGAAGRLSTGKDIPGLSFSGDPEGLWGYAEEVSKGKDTPSGHWEIAGVPVLFDWGYFPDTVPSFPGELVEGICEKGGVDGILGNKHASGTVIIAELGEEHIRTGKPIVYTSADSVIQIAAHEQHFGLDRLYGLCEATRELADPYNIGRVIARPFVGETADTFERTANRRDYSVLPPEPTLLDRLTNEGRTVYGIGKISDIFAHQGVSKVLKGAGNDRLFDKTLEAMDAAQDGDLVFTNFVDFDMLFGHRRDVPGYAAALEAFDRRLPEMISAMKDGDILVLTADHGCDPTWRGTDHTREHVPVLATGPGFRGKCIGARKTYADIGESVAHHLGIALGSHGTSFL</sequence>
<dbReference type="NCBIfam" id="NF003766">
    <property type="entry name" value="PRK05362.1"/>
    <property type="match status" value="1"/>
</dbReference>
<dbReference type="EC" id="5.4.2.7" evidence="6 7"/>
<dbReference type="RefSeq" id="WP_207138136.1">
    <property type="nucleotide sequence ID" value="NZ_JAEKJZ010000001.1"/>
</dbReference>
<evidence type="ECO:0000256" key="1">
    <source>
        <dbReference type="ARBA" id="ARBA00010373"/>
    </source>
</evidence>
<dbReference type="GO" id="GO:0000287">
    <property type="term" value="F:magnesium ion binding"/>
    <property type="evidence" value="ECO:0007669"/>
    <property type="project" value="UniProtKB-UniRule"/>
</dbReference>
<feature type="binding site" evidence="6">
    <location>
        <position position="358"/>
    </location>
    <ligand>
        <name>Mn(2+)</name>
        <dbReference type="ChEBI" id="CHEBI:29035"/>
        <label>2</label>
    </ligand>
</feature>
<dbReference type="InterPro" id="IPR006124">
    <property type="entry name" value="Metalloenzyme"/>
</dbReference>
<dbReference type="GO" id="GO:0005829">
    <property type="term" value="C:cytosol"/>
    <property type="evidence" value="ECO:0007669"/>
    <property type="project" value="TreeGrafter"/>
</dbReference>
<dbReference type="GO" id="GO:0006018">
    <property type="term" value="P:2-deoxyribose 1-phosphate catabolic process"/>
    <property type="evidence" value="ECO:0007669"/>
    <property type="project" value="UniProtKB-UniRule"/>
</dbReference>
<dbReference type="PANTHER" id="PTHR21110">
    <property type="entry name" value="PHOSPHOPENTOMUTASE"/>
    <property type="match status" value="1"/>
</dbReference>
<dbReference type="Proteomes" id="UP000664096">
    <property type="component" value="Unassembled WGS sequence"/>
</dbReference>
<feature type="binding site" evidence="6">
    <location>
        <position position="347"/>
    </location>
    <ligand>
        <name>Mn(2+)</name>
        <dbReference type="ChEBI" id="CHEBI:29035"/>
        <label>1</label>
    </ligand>
</feature>
<keyword evidence="4 6" id="KW-0464">Manganese</keyword>
<proteinExistence type="inferred from homology"/>
<dbReference type="PIRSF" id="PIRSF001491">
    <property type="entry name" value="Ppentomutase"/>
    <property type="match status" value="1"/>
</dbReference>
<name>A0A939EA32_9HYPH</name>
<dbReference type="SUPFAM" id="SSF53649">
    <property type="entry name" value="Alkaline phosphatase-like"/>
    <property type="match status" value="1"/>
</dbReference>
<comment type="caution">
    <text evidence="9">The sequence shown here is derived from an EMBL/GenBank/DDBJ whole genome shotgun (WGS) entry which is preliminary data.</text>
</comment>